<reference evidence="5" key="1">
    <citation type="submission" date="2016-11" db="EMBL/GenBank/DDBJ databases">
        <authorList>
            <person name="Varghese N."/>
            <person name="Submissions S."/>
        </authorList>
    </citation>
    <scope>NUCLEOTIDE SEQUENCE [LARGE SCALE GENOMIC DNA]</scope>
    <source>
        <strain evidence="5">DSM 18569</strain>
    </source>
</reference>
<feature type="compositionally biased region" description="Low complexity" evidence="1">
    <location>
        <begin position="36"/>
        <end position="53"/>
    </location>
</feature>
<feature type="signal peptide" evidence="2">
    <location>
        <begin position="1"/>
        <end position="22"/>
    </location>
</feature>
<evidence type="ECO:0000313" key="4">
    <source>
        <dbReference type="EMBL" id="SHK27172.1"/>
    </source>
</evidence>
<dbReference type="InterPro" id="IPR012938">
    <property type="entry name" value="Glc/Sorbosone_DH"/>
</dbReference>
<feature type="region of interest" description="Disordered" evidence="1">
    <location>
        <begin position="23"/>
        <end position="53"/>
    </location>
</feature>
<sequence>MKHLFSWGPAAALLLLAGCNQGQPKTDTPTNTPAQAVESPDSVAPSSAAAPQLPEPFATKSVTKRSHVIGWPAGKTPTVPAGFVVTEYAGNFNSPRWAYVTPNGDVLVAESNTIPTTTKKKIAAKLDLDPSKSLKETSANRITLLRDTNQDGKPDVRETFLSGLNQPLGMLVLGNYFYVANTDGVVRYAYKPGQTKITGPGQKILDLPAGGYNNHWTRNLLASADGSKIYVSVGSGSNVAEHGMENEQRRANILEINPDGTGEKIYASGLRNPVGMDWAPGTKTLWTAVNERDELGDDLVPDYMTSVQPGAFYGWPYAYFGPKEDPRRKGERPDLVQKTVVPDVALGSHTASLGLAFYSGKNFPAKYQNGAFIGQHGSWNRSEFSGYKVVFVPFSNGKPTGGMEDFVTGFVANPAEKEVYGRPVGVTAMPDGSLLVLDDAGNKVWRVAAQPGRGA</sequence>
<dbReference type="InterPro" id="IPR011041">
    <property type="entry name" value="Quinoprot_gluc/sorb_DH_b-prop"/>
</dbReference>
<feature type="domain" description="Glucose/Sorbosone dehydrogenase" evidence="3">
    <location>
        <begin position="207"/>
        <end position="374"/>
    </location>
</feature>
<dbReference type="Proteomes" id="UP000183947">
    <property type="component" value="Unassembled WGS sequence"/>
</dbReference>
<dbReference type="Pfam" id="PF07995">
    <property type="entry name" value="GSDH"/>
    <property type="match status" value="1"/>
</dbReference>
<keyword evidence="2" id="KW-0732">Signal</keyword>
<proteinExistence type="predicted"/>
<protein>
    <submittedName>
        <fullName evidence="4">Glucose/arabinose dehydrogenase, beta-propeller fold</fullName>
    </submittedName>
</protein>
<evidence type="ECO:0000256" key="2">
    <source>
        <dbReference type="SAM" id="SignalP"/>
    </source>
</evidence>
<dbReference type="PANTHER" id="PTHR19328">
    <property type="entry name" value="HEDGEHOG-INTERACTING PROTEIN"/>
    <property type="match status" value="1"/>
</dbReference>
<name>A0A1M6R3Z9_9BACT</name>
<accession>A0A1M6R3Z9</accession>
<dbReference type="PANTHER" id="PTHR19328:SF55">
    <property type="entry name" value="BLR6566 PROTEIN"/>
    <property type="match status" value="1"/>
</dbReference>
<feature type="chain" id="PRO_5012816434" evidence="2">
    <location>
        <begin position="23"/>
        <end position="455"/>
    </location>
</feature>
<dbReference type="EMBL" id="FRAS01000002">
    <property type="protein sequence ID" value="SHK27172.1"/>
    <property type="molecule type" value="Genomic_DNA"/>
</dbReference>
<keyword evidence="5" id="KW-1185">Reference proteome</keyword>
<dbReference type="Gene3D" id="2.120.10.30">
    <property type="entry name" value="TolB, C-terminal domain"/>
    <property type="match status" value="1"/>
</dbReference>
<evidence type="ECO:0000259" key="3">
    <source>
        <dbReference type="Pfam" id="PF07995"/>
    </source>
</evidence>
<dbReference type="PROSITE" id="PS51257">
    <property type="entry name" value="PROKAR_LIPOPROTEIN"/>
    <property type="match status" value="1"/>
</dbReference>
<dbReference type="SUPFAM" id="SSF50952">
    <property type="entry name" value="Soluble quinoprotein glucose dehydrogenase"/>
    <property type="match status" value="1"/>
</dbReference>
<evidence type="ECO:0000256" key="1">
    <source>
        <dbReference type="SAM" id="MobiDB-lite"/>
    </source>
</evidence>
<dbReference type="STRING" id="1121959.SAMN02746009_00594"/>
<dbReference type="AlphaFoldDB" id="A0A1M6R3Z9"/>
<evidence type="ECO:0000313" key="5">
    <source>
        <dbReference type="Proteomes" id="UP000183947"/>
    </source>
</evidence>
<dbReference type="InterPro" id="IPR011042">
    <property type="entry name" value="6-blade_b-propeller_TolB-like"/>
</dbReference>
<dbReference type="OrthoDB" id="9811395at2"/>
<organism evidence="4 5">
    <name type="scientific">Hymenobacter psychrotolerans DSM 18569</name>
    <dbReference type="NCBI Taxonomy" id="1121959"/>
    <lineage>
        <taxon>Bacteria</taxon>
        <taxon>Pseudomonadati</taxon>
        <taxon>Bacteroidota</taxon>
        <taxon>Cytophagia</taxon>
        <taxon>Cytophagales</taxon>
        <taxon>Hymenobacteraceae</taxon>
        <taxon>Hymenobacter</taxon>
    </lineage>
</organism>
<gene>
    <name evidence="4" type="ORF">SAMN02746009_00594</name>
</gene>
<dbReference type="RefSeq" id="WP_073281222.1">
    <property type="nucleotide sequence ID" value="NZ_FRAS01000002.1"/>
</dbReference>
<feature type="compositionally biased region" description="Polar residues" evidence="1">
    <location>
        <begin position="23"/>
        <end position="34"/>
    </location>
</feature>